<keyword evidence="2 4" id="KW-0472">Membrane</keyword>
<dbReference type="Gene3D" id="3.30.1330.60">
    <property type="entry name" value="OmpA-like domain"/>
    <property type="match status" value="1"/>
</dbReference>
<feature type="compositionally biased region" description="Low complexity" evidence="5">
    <location>
        <begin position="77"/>
        <end position="102"/>
    </location>
</feature>
<feature type="region of interest" description="Disordered" evidence="5">
    <location>
        <begin position="70"/>
        <end position="102"/>
    </location>
</feature>
<dbReference type="PANTHER" id="PTHR30329:SF21">
    <property type="entry name" value="LIPOPROTEIN YIAD-RELATED"/>
    <property type="match status" value="1"/>
</dbReference>
<name>A0ABY6MYA7_9ALTE</name>
<accession>A0ABY6MYA7</accession>
<dbReference type="InterPro" id="IPR050330">
    <property type="entry name" value="Bact_OuterMem_StrucFunc"/>
</dbReference>
<gene>
    <name evidence="8" type="ORF">NKI27_12135</name>
</gene>
<dbReference type="SUPFAM" id="SSF103088">
    <property type="entry name" value="OmpA-like"/>
    <property type="match status" value="1"/>
</dbReference>
<dbReference type="RefSeq" id="WP_265046318.1">
    <property type="nucleotide sequence ID" value="NZ_CP100390.1"/>
</dbReference>
<evidence type="ECO:0000313" key="8">
    <source>
        <dbReference type="EMBL" id="UZE94826.1"/>
    </source>
</evidence>
<evidence type="ECO:0000256" key="4">
    <source>
        <dbReference type="PROSITE-ProRule" id="PRU00473"/>
    </source>
</evidence>
<dbReference type="PROSITE" id="PS51123">
    <property type="entry name" value="OMPA_2"/>
    <property type="match status" value="1"/>
</dbReference>
<dbReference type="Pfam" id="PF00691">
    <property type="entry name" value="OmpA"/>
    <property type="match status" value="1"/>
</dbReference>
<dbReference type="PRINTS" id="PR01021">
    <property type="entry name" value="OMPADOMAIN"/>
</dbReference>
<proteinExistence type="predicted"/>
<keyword evidence="9" id="KW-1185">Reference proteome</keyword>
<dbReference type="PANTHER" id="PTHR30329">
    <property type="entry name" value="STATOR ELEMENT OF FLAGELLAR MOTOR COMPLEX"/>
    <property type="match status" value="1"/>
</dbReference>
<protein>
    <submittedName>
        <fullName evidence="8">OmpA family protein</fullName>
    </submittedName>
</protein>
<dbReference type="InterPro" id="IPR006665">
    <property type="entry name" value="OmpA-like"/>
</dbReference>
<comment type="subcellular location">
    <subcellularLocation>
        <location evidence="1">Cell outer membrane</location>
    </subcellularLocation>
</comment>
<keyword evidence="3" id="KW-0998">Cell outer membrane</keyword>
<evidence type="ECO:0000313" key="9">
    <source>
        <dbReference type="Proteomes" id="UP001163739"/>
    </source>
</evidence>
<dbReference type="CDD" id="cd07185">
    <property type="entry name" value="OmpA_C-like"/>
    <property type="match status" value="1"/>
</dbReference>
<feature type="domain" description="OmpA-like" evidence="7">
    <location>
        <begin position="124"/>
        <end position="245"/>
    </location>
</feature>
<evidence type="ECO:0000256" key="1">
    <source>
        <dbReference type="ARBA" id="ARBA00004442"/>
    </source>
</evidence>
<dbReference type="EMBL" id="CP100390">
    <property type="protein sequence ID" value="UZE94826.1"/>
    <property type="molecule type" value="Genomic_DNA"/>
</dbReference>
<evidence type="ECO:0000256" key="3">
    <source>
        <dbReference type="ARBA" id="ARBA00023237"/>
    </source>
</evidence>
<organism evidence="8 9">
    <name type="scientific">Alkalimarinus alittae</name>
    <dbReference type="NCBI Taxonomy" id="2961619"/>
    <lineage>
        <taxon>Bacteria</taxon>
        <taxon>Pseudomonadati</taxon>
        <taxon>Pseudomonadota</taxon>
        <taxon>Gammaproteobacteria</taxon>
        <taxon>Alteromonadales</taxon>
        <taxon>Alteromonadaceae</taxon>
        <taxon>Alkalimarinus</taxon>
    </lineage>
</organism>
<sequence>MAYQPYCKPIAAVVTSPTYYDDFALEDKILPDQRVDSESWLLSYIDVFLLIIAFLIIMLLKSTDQTSAAEQPLVNDPTPLATPLTTPLATPQTTPQTAHDPAPQALTETLRGLSADHRITVASNDRHISVRLDNTLMFDSSKAVIKPEGKQAILALVPTLKALNKPLVIEGHTDNTPINTSLYPSNWELSAARANSVLHYLSSQGVPKSLLSTANYADTRPLAPNNSQTNRSMNRRVNLLILIEGASGNSDFKL</sequence>
<keyword evidence="6" id="KW-0812">Transmembrane</keyword>
<evidence type="ECO:0000256" key="5">
    <source>
        <dbReference type="SAM" id="MobiDB-lite"/>
    </source>
</evidence>
<evidence type="ECO:0000256" key="6">
    <source>
        <dbReference type="SAM" id="Phobius"/>
    </source>
</evidence>
<evidence type="ECO:0000256" key="2">
    <source>
        <dbReference type="ARBA" id="ARBA00023136"/>
    </source>
</evidence>
<keyword evidence="6" id="KW-1133">Transmembrane helix</keyword>
<dbReference type="Proteomes" id="UP001163739">
    <property type="component" value="Chromosome"/>
</dbReference>
<evidence type="ECO:0000259" key="7">
    <source>
        <dbReference type="PROSITE" id="PS51123"/>
    </source>
</evidence>
<dbReference type="InterPro" id="IPR006664">
    <property type="entry name" value="OMP_bac"/>
</dbReference>
<reference evidence="8" key="1">
    <citation type="submission" date="2022-06" db="EMBL/GenBank/DDBJ databases">
        <title>Alkalimarinus sp. nov., isolated from gut of a Alitta virens.</title>
        <authorList>
            <person name="Yang A.I."/>
            <person name="Shin N.-R."/>
        </authorList>
    </citation>
    <scope>NUCLEOTIDE SEQUENCE</scope>
    <source>
        <strain evidence="8">A2M4</strain>
    </source>
</reference>
<feature type="transmembrane region" description="Helical" evidence="6">
    <location>
        <begin position="40"/>
        <end position="60"/>
    </location>
</feature>
<dbReference type="InterPro" id="IPR036737">
    <property type="entry name" value="OmpA-like_sf"/>
</dbReference>